<keyword evidence="2" id="KW-0963">Cytoplasm</keyword>
<accession>A0AAW9QY15</accession>
<dbReference type="SMART" id="SM00028">
    <property type="entry name" value="TPR"/>
    <property type="match status" value="3"/>
</dbReference>
<feature type="repeat" description="TPR" evidence="4">
    <location>
        <begin position="341"/>
        <end position="374"/>
    </location>
</feature>
<protein>
    <submittedName>
        <fullName evidence="5">Tetratricopeptide repeat protein</fullName>
    </submittedName>
</protein>
<proteinExistence type="predicted"/>
<dbReference type="InterPro" id="IPR011990">
    <property type="entry name" value="TPR-like_helical_dom_sf"/>
</dbReference>
<keyword evidence="4" id="KW-0802">TPR repeat</keyword>
<evidence type="ECO:0000256" key="2">
    <source>
        <dbReference type="ARBA" id="ARBA00022490"/>
    </source>
</evidence>
<dbReference type="GO" id="GO:0005092">
    <property type="term" value="F:GDP-dissociation inhibitor activity"/>
    <property type="evidence" value="ECO:0007669"/>
    <property type="project" value="TreeGrafter"/>
</dbReference>
<dbReference type="SUPFAM" id="SSF48452">
    <property type="entry name" value="TPR-like"/>
    <property type="match status" value="1"/>
</dbReference>
<dbReference type="GO" id="GO:0005938">
    <property type="term" value="C:cell cortex"/>
    <property type="evidence" value="ECO:0007669"/>
    <property type="project" value="TreeGrafter"/>
</dbReference>
<dbReference type="PANTHER" id="PTHR45954:SF1">
    <property type="entry name" value="LD33695P"/>
    <property type="match status" value="1"/>
</dbReference>
<comment type="caution">
    <text evidence="5">The sequence shown here is derived from an EMBL/GenBank/DDBJ whole genome shotgun (WGS) entry which is preliminary data.</text>
</comment>
<dbReference type="PANTHER" id="PTHR45954">
    <property type="entry name" value="LD33695P"/>
    <property type="match status" value="1"/>
</dbReference>
<name>A0AAW9QY15_9CHRO</name>
<dbReference type="InterPro" id="IPR019734">
    <property type="entry name" value="TPR_rpt"/>
</dbReference>
<dbReference type="GO" id="GO:0001965">
    <property type="term" value="F:G-protein alpha-subunit binding"/>
    <property type="evidence" value="ECO:0007669"/>
    <property type="project" value="TreeGrafter"/>
</dbReference>
<reference evidence="5 6" key="1">
    <citation type="submission" date="2024-01" db="EMBL/GenBank/DDBJ databases">
        <title>Genomic insights into the taxonomy and metabolism of the cyanobacterium Pannus brasiliensis CCIBt3594.</title>
        <authorList>
            <person name="Machado M."/>
            <person name="Botero N.B."/>
            <person name="Andreote A.P.D."/>
            <person name="Feitosa A.M.T."/>
            <person name="Popin R."/>
            <person name="Sivonen K."/>
            <person name="Fiore M.F."/>
        </authorList>
    </citation>
    <scope>NUCLEOTIDE SEQUENCE [LARGE SCALE GENOMIC DNA]</scope>
    <source>
        <strain evidence="5 6">CCIBt3594</strain>
    </source>
</reference>
<sequence length="600" mass="67913">MSEIYGNLIDRVVALTLEGKIRSKSQVYRFLTEGIEVGTGEIFERCLSERVETNRAKADGNTKAGRILRALETIETEWEKWQKENQQATVTTGAIDRLANADRDERLQVLLYLIDPNQPEALSADQLSQLSNNLRSIASARSDADLFQLVTGITVGLKSWSLLSGDLTGWIYERESLGFAKNERANPWSLWASKLESSWLQRILQATADGESFDALTSELTLTDWVETAVVFPYLQRGLIQFFDRQIYSEQLGARLSISTFLTFAVLWSRLAMGFDRAAADSRYSRGCFQITLQILRTFARRDYFPLYGGIFASFSGTYFREAMDYLSIPLLPAEGTTEKARILTLLGYSSRARGDYRQAIEFHRQALEIAREANDRPCEVANLNHLARLQALGKNHAEAIDLSQRALILGRQYGDSLGQANALANLGYSEVQRASQLERPDPELYERSIEYLQQGLKLAGRLQDGQSRSLCCSSLGMAYVILEQPEKAIEILLEGLQSAKYYGDLYLQGLILTYLAEAYYQDRRFTDAIYTGAMGMYWLHEIGAIEWRQAASLLTILKGQRGEEFEKVLETERSEIIKAIGSNGYDTLWQILAKYQEER</sequence>
<dbReference type="EMBL" id="JBAFSM010000028">
    <property type="protein sequence ID" value="MEG3438411.1"/>
    <property type="molecule type" value="Genomic_DNA"/>
</dbReference>
<organism evidence="5 6">
    <name type="scientific">Pannus brasiliensis CCIBt3594</name>
    <dbReference type="NCBI Taxonomy" id="1427578"/>
    <lineage>
        <taxon>Bacteria</taxon>
        <taxon>Bacillati</taxon>
        <taxon>Cyanobacteriota</taxon>
        <taxon>Cyanophyceae</taxon>
        <taxon>Oscillatoriophycideae</taxon>
        <taxon>Chroococcales</taxon>
        <taxon>Microcystaceae</taxon>
        <taxon>Pannus</taxon>
    </lineage>
</organism>
<evidence type="ECO:0000256" key="1">
    <source>
        <dbReference type="ARBA" id="ARBA00004496"/>
    </source>
</evidence>
<dbReference type="Proteomes" id="UP001328733">
    <property type="component" value="Unassembled WGS sequence"/>
</dbReference>
<dbReference type="Pfam" id="PF13424">
    <property type="entry name" value="TPR_12"/>
    <property type="match status" value="1"/>
</dbReference>
<keyword evidence="6" id="KW-1185">Reference proteome</keyword>
<evidence type="ECO:0000256" key="4">
    <source>
        <dbReference type="PROSITE-ProRule" id="PRU00339"/>
    </source>
</evidence>
<keyword evidence="3" id="KW-0677">Repeat</keyword>
<evidence type="ECO:0000313" key="6">
    <source>
        <dbReference type="Proteomes" id="UP001328733"/>
    </source>
</evidence>
<evidence type="ECO:0000256" key="3">
    <source>
        <dbReference type="ARBA" id="ARBA00022737"/>
    </source>
</evidence>
<comment type="subcellular location">
    <subcellularLocation>
        <location evidence="1">Cytoplasm</location>
    </subcellularLocation>
</comment>
<dbReference type="PROSITE" id="PS50005">
    <property type="entry name" value="TPR"/>
    <property type="match status" value="1"/>
</dbReference>
<dbReference type="AlphaFoldDB" id="A0AAW9QY15"/>
<dbReference type="InterPro" id="IPR052386">
    <property type="entry name" value="GPSM"/>
</dbReference>
<dbReference type="Gene3D" id="1.25.40.10">
    <property type="entry name" value="Tetratricopeptide repeat domain"/>
    <property type="match status" value="1"/>
</dbReference>
<evidence type="ECO:0000313" key="5">
    <source>
        <dbReference type="EMBL" id="MEG3438411.1"/>
    </source>
</evidence>
<gene>
    <name evidence="5" type="ORF">V0288_14870</name>
</gene>